<dbReference type="InterPro" id="IPR019734">
    <property type="entry name" value="TPR_rpt"/>
</dbReference>
<dbReference type="HAMAP" id="MF_02066">
    <property type="entry name" value="CpoB"/>
    <property type="match status" value="1"/>
</dbReference>
<keyword evidence="1" id="KW-0574">Periplasm</keyword>
<keyword evidence="1" id="KW-0132">Cell division</keyword>
<dbReference type="NCBIfam" id="TIGR02795">
    <property type="entry name" value="tol_pal_ybgF"/>
    <property type="match status" value="1"/>
</dbReference>
<feature type="signal peptide" evidence="1">
    <location>
        <begin position="1"/>
        <end position="23"/>
    </location>
</feature>
<evidence type="ECO:0000313" key="4">
    <source>
        <dbReference type="Proteomes" id="UP001549076"/>
    </source>
</evidence>
<dbReference type="SUPFAM" id="SSF48452">
    <property type="entry name" value="TPR-like"/>
    <property type="match status" value="1"/>
</dbReference>
<keyword evidence="1" id="KW-0175">Coiled coil</keyword>
<dbReference type="InterPro" id="IPR034706">
    <property type="entry name" value="CpoB"/>
</dbReference>
<dbReference type="InterPro" id="IPR011990">
    <property type="entry name" value="TPR-like_helical_dom_sf"/>
</dbReference>
<dbReference type="EMBL" id="JBEPML010000031">
    <property type="protein sequence ID" value="MET3794851.1"/>
    <property type="molecule type" value="Genomic_DNA"/>
</dbReference>
<comment type="function">
    <text evidence="1">Mediates coordination of peptidoglycan synthesis and outer membrane constriction during cell division.</text>
</comment>
<sequence precursor="true">MHLRTILSGTLAALLLSGAAAMASDTGRAAPERGGFSFRLPGVELPGLFGAKKDEGSVQLAQSGGMTGLEEQIRALNGKVEELNFQILQMQEQIRKQQEDNEFRLQQLEEGGGQGGQRKSDAGSSDTSVAGVPAAPGTPTSGDSAGGSTVEDIIVDSGDGEPGQVIPGTPPKNFGTITVDKDGNVVDAGAGTQSVNPAAPDAPASAAQPSDNSGAVVAALPRTDDPQELYRNSYQFILSGDYGTAEAGFRDHIDRFPKDSNAADAHYWLGEALLGQQKYRDAAEVFLAASKSYPKAKKAPDMLLKLGVSLVGLKQRDVACATFAEIGKRYPNASASLKERVKQERALASC</sequence>
<dbReference type="Proteomes" id="UP001549076">
    <property type="component" value="Unassembled WGS sequence"/>
</dbReference>
<feature type="region of interest" description="Disordered" evidence="2">
    <location>
        <begin position="187"/>
        <end position="213"/>
    </location>
</feature>
<keyword evidence="1" id="KW-0131">Cell cycle</keyword>
<proteinExistence type="inferred from homology"/>
<feature type="region of interest" description="Disordered" evidence="2">
    <location>
        <begin position="110"/>
        <end position="175"/>
    </location>
</feature>
<feature type="compositionally biased region" description="Polar residues" evidence="2">
    <location>
        <begin position="138"/>
        <end position="147"/>
    </location>
</feature>
<keyword evidence="4" id="KW-1185">Reference proteome</keyword>
<keyword evidence="1" id="KW-0732">Signal</keyword>
<protein>
    <recommendedName>
        <fullName evidence="1">Cell division coordinator CpoB</fullName>
    </recommendedName>
</protein>
<gene>
    <name evidence="1" type="primary">cpoB</name>
    <name evidence="3" type="ORF">ABID37_005091</name>
</gene>
<dbReference type="InterPro" id="IPR014162">
    <property type="entry name" value="CpoB_C"/>
</dbReference>
<organism evidence="3 4">
    <name type="scientific">Aquamicrobium terrae</name>
    <dbReference type="NCBI Taxonomy" id="1324945"/>
    <lineage>
        <taxon>Bacteria</taxon>
        <taxon>Pseudomonadati</taxon>
        <taxon>Pseudomonadota</taxon>
        <taxon>Alphaproteobacteria</taxon>
        <taxon>Hyphomicrobiales</taxon>
        <taxon>Phyllobacteriaceae</taxon>
        <taxon>Aquamicrobium</taxon>
    </lineage>
</organism>
<feature type="compositionally biased region" description="Low complexity" evidence="2">
    <location>
        <begin position="197"/>
        <end position="211"/>
    </location>
</feature>
<evidence type="ECO:0000256" key="2">
    <source>
        <dbReference type="SAM" id="MobiDB-lite"/>
    </source>
</evidence>
<dbReference type="Gene3D" id="1.25.40.10">
    <property type="entry name" value="Tetratricopeptide repeat domain"/>
    <property type="match status" value="1"/>
</dbReference>
<feature type="coiled-coil region" evidence="1">
    <location>
        <begin position="66"/>
        <end position="100"/>
    </location>
</feature>
<comment type="subcellular location">
    <subcellularLocation>
        <location evidence="1">Periplasm</location>
    </subcellularLocation>
</comment>
<dbReference type="RefSeq" id="WP_354199757.1">
    <property type="nucleotide sequence ID" value="NZ_JBEPML010000031.1"/>
</dbReference>
<reference evidence="3 4" key="1">
    <citation type="submission" date="2024-06" db="EMBL/GenBank/DDBJ databases">
        <title>Genomic Encyclopedia of Type Strains, Phase IV (KMG-IV): sequencing the most valuable type-strain genomes for metagenomic binning, comparative biology and taxonomic classification.</title>
        <authorList>
            <person name="Goeker M."/>
        </authorList>
    </citation>
    <scope>NUCLEOTIDE SEQUENCE [LARGE SCALE GENOMIC DNA]</scope>
    <source>
        <strain evidence="3 4">DSM 27865</strain>
    </source>
</reference>
<evidence type="ECO:0000313" key="3">
    <source>
        <dbReference type="EMBL" id="MET3794851.1"/>
    </source>
</evidence>
<comment type="similarity">
    <text evidence="1">Belongs to the CpoB family.</text>
</comment>
<dbReference type="Pfam" id="PF13174">
    <property type="entry name" value="TPR_6"/>
    <property type="match status" value="2"/>
</dbReference>
<comment type="caution">
    <text evidence="3">The sequence shown here is derived from an EMBL/GenBank/DDBJ whole genome shotgun (WGS) entry which is preliminary data.</text>
</comment>
<accession>A0ABV2N7S6</accession>
<feature type="chain" id="PRO_5044906203" description="Cell division coordinator CpoB" evidence="1">
    <location>
        <begin position="24"/>
        <end position="350"/>
    </location>
</feature>
<evidence type="ECO:0000256" key="1">
    <source>
        <dbReference type="HAMAP-Rule" id="MF_02066"/>
    </source>
</evidence>
<name>A0ABV2N7S6_9HYPH</name>